<sequence>MAATRTAGEAFRYDDKFIINDPRNHFIVSTNTEKPGPELRKFIRSHVMLGKNRGKTRSTGKKRRETIENVPLPDPHTSPIGTLDEDGPTPSSTVASTAASQSILPLTVPRKFGSDISPMRFPDAVEPGTVEVVLKFSSIAKHILFPLEPCVFFERKAETWIEPLTFDPVFLHTMIFTSQSYFDVVAAGRTLATTKVALHHFVKALKLLRERISRDEDRVTLSDTTLAAIMALAGHALLTGDYRLAMNHVEGLHKIISLRGGVTTFQSNPKLLIEVLRCDIGMALHRGSQPVFFNQSTSNEPFLPYPDLMPLLKLRGPVAAASQSNSTVFLDDVNGELSSVWNTMSEFCSVVNFAVESVQFISINTYLETMASLMYRLLNMRFESSSVSEAIRLGLLAFSTSVFLQWGSLGLSYTNLTSEYRGCLVRLGSSCATSQLMIWLLMVGAVSVVDIDDDASLKSLFITNIGFGDMKSWDGMQDLLNSFMWIGLVHDKAAKRVFDQLRNISAR</sequence>
<protein>
    <submittedName>
        <fullName evidence="1">Uncharacterized protein</fullName>
    </submittedName>
</protein>
<reference evidence="1 2" key="1">
    <citation type="journal article" date="2022" name="New Phytol.">
        <title>Ecological generalism drives hyperdiversity of secondary metabolite gene clusters in xylarialean endophytes.</title>
        <authorList>
            <person name="Franco M.E.E."/>
            <person name="Wisecaver J.H."/>
            <person name="Arnold A.E."/>
            <person name="Ju Y.M."/>
            <person name="Slot J.C."/>
            <person name="Ahrendt S."/>
            <person name="Moore L.P."/>
            <person name="Eastman K.E."/>
            <person name="Scott K."/>
            <person name="Konkel Z."/>
            <person name="Mondo S.J."/>
            <person name="Kuo A."/>
            <person name="Hayes R.D."/>
            <person name="Haridas S."/>
            <person name="Andreopoulos B."/>
            <person name="Riley R."/>
            <person name="LaButti K."/>
            <person name="Pangilinan J."/>
            <person name="Lipzen A."/>
            <person name="Amirebrahimi M."/>
            <person name="Yan J."/>
            <person name="Adam C."/>
            <person name="Keymanesh K."/>
            <person name="Ng V."/>
            <person name="Louie K."/>
            <person name="Northen T."/>
            <person name="Drula E."/>
            <person name="Henrissat B."/>
            <person name="Hsieh H.M."/>
            <person name="Youens-Clark K."/>
            <person name="Lutzoni F."/>
            <person name="Miadlikowska J."/>
            <person name="Eastwood D.C."/>
            <person name="Hamelin R.C."/>
            <person name="Grigoriev I.V."/>
            <person name="U'Ren J.M."/>
        </authorList>
    </citation>
    <scope>NUCLEOTIDE SEQUENCE [LARGE SCALE GENOMIC DNA]</scope>
    <source>
        <strain evidence="1 2">ER1909</strain>
    </source>
</reference>
<evidence type="ECO:0000313" key="1">
    <source>
        <dbReference type="EMBL" id="KAI6081907.1"/>
    </source>
</evidence>
<dbReference type="Proteomes" id="UP001497680">
    <property type="component" value="Unassembled WGS sequence"/>
</dbReference>
<evidence type="ECO:0000313" key="2">
    <source>
        <dbReference type="Proteomes" id="UP001497680"/>
    </source>
</evidence>
<comment type="caution">
    <text evidence="1">The sequence shown here is derived from an EMBL/GenBank/DDBJ whole genome shotgun (WGS) entry which is preliminary data.</text>
</comment>
<proteinExistence type="predicted"/>
<keyword evidence="2" id="KW-1185">Reference proteome</keyword>
<gene>
    <name evidence="1" type="ORF">F4821DRAFT_248339</name>
</gene>
<organism evidence="1 2">
    <name type="scientific">Hypoxylon rubiginosum</name>
    <dbReference type="NCBI Taxonomy" id="110542"/>
    <lineage>
        <taxon>Eukaryota</taxon>
        <taxon>Fungi</taxon>
        <taxon>Dikarya</taxon>
        <taxon>Ascomycota</taxon>
        <taxon>Pezizomycotina</taxon>
        <taxon>Sordariomycetes</taxon>
        <taxon>Xylariomycetidae</taxon>
        <taxon>Xylariales</taxon>
        <taxon>Hypoxylaceae</taxon>
        <taxon>Hypoxylon</taxon>
    </lineage>
</organism>
<dbReference type="EMBL" id="MU394383">
    <property type="protein sequence ID" value="KAI6081907.1"/>
    <property type="molecule type" value="Genomic_DNA"/>
</dbReference>
<accession>A0ACC0CNE4</accession>
<name>A0ACC0CNE4_9PEZI</name>